<evidence type="ECO:0000259" key="2">
    <source>
        <dbReference type="SMART" id="SM00842"/>
    </source>
</evidence>
<dbReference type="SUPFAM" id="SSF53067">
    <property type="entry name" value="Actin-like ATPase domain"/>
    <property type="match status" value="2"/>
</dbReference>
<dbReference type="EMBL" id="QNRI01000004">
    <property type="protein sequence ID" value="RBO99359.1"/>
    <property type="molecule type" value="Genomic_DNA"/>
</dbReference>
<keyword evidence="3" id="KW-0131">Cell cycle</keyword>
<name>A0A366EC99_9BACI</name>
<keyword evidence="4" id="KW-1185">Reference proteome</keyword>
<dbReference type="InterPro" id="IPR003494">
    <property type="entry name" value="SHS2_FtsA"/>
</dbReference>
<dbReference type="Gene3D" id="3.30.420.40">
    <property type="match status" value="2"/>
</dbReference>
<evidence type="ECO:0000313" key="4">
    <source>
        <dbReference type="Proteomes" id="UP000252254"/>
    </source>
</evidence>
<organism evidence="3 4">
    <name type="scientific">Paraliobacillus ryukyuensis</name>
    <dbReference type="NCBI Taxonomy" id="200904"/>
    <lineage>
        <taxon>Bacteria</taxon>
        <taxon>Bacillati</taxon>
        <taxon>Bacillota</taxon>
        <taxon>Bacilli</taxon>
        <taxon>Bacillales</taxon>
        <taxon>Bacillaceae</taxon>
        <taxon>Paraliobacillus</taxon>
    </lineage>
</organism>
<dbReference type="PROSITE" id="PS50889">
    <property type="entry name" value="S4"/>
    <property type="match status" value="1"/>
</dbReference>
<evidence type="ECO:0000256" key="1">
    <source>
        <dbReference type="PROSITE-ProRule" id="PRU00182"/>
    </source>
</evidence>
<evidence type="ECO:0000313" key="3">
    <source>
        <dbReference type="EMBL" id="RBO99359.1"/>
    </source>
</evidence>
<proteinExistence type="predicted"/>
<dbReference type="Pfam" id="PF11104">
    <property type="entry name" value="PilM_2"/>
    <property type="match status" value="1"/>
</dbReference>
<comment type="caution">
    <text evidence="3">The sequence shown here is derived from an EMBL/GenBank/DDBJ whole genome shotgun (WGS) entry which is preliminary data.</text>
</comment>
<dbReference type="RefSeq" id="WP_113868240.1">
    <property type="nucleotide sequence ID" value="NZ_BAABQN010000003.1"/>
</dbReference>
<dbReference type="AlphaFoldDB" id="A0A366EC99"/>
<dbReference type="CDD" id="cd24004">
    <property type="entry name" value="ASKHA_NBD_PilM-like"/>
    <property type="match status" value="1"/>
</dbReference>
<dbReference type="SMART" id="SM00842">
    <property type="entry name" value="FtsA"/>
    <property type="match status" value="1"/>
</dbReference>
<accession>A0A366EC99</accession>
<dbReference type="InterPro" id="IPR043129">
    <property type="entry name" value="ATPase_NBD"/>
</dbReference>
<dbReference type="InterPro" id="IPR005883">
    <property type="entry name" value="PilM"/>
</dbReference>
<dbReference type="InterPro" id="IPR050696">
    <property type="entry name" value="FtsA/MreB"/>
</dbReference>
<gene>
    <name evidence="3" type="ORF">DES48_10427</name>
</gene>
<dbReference type="STRING" id="200904.GCA_900168775_02218"/>
<keyword evidence="1" id="KW-0694">RNA-binding</keyword>
<dbReference type="GO" id="GO:0003723">
    <property type="term" value="F:RNA binding"/>
    <property type="evidence" value="ECO:0007669"/>
    <property type="project" value="UniProtKB-KW"/>
</dbReference>
<reference evidence="3 4" key="1">
    <citation type="submission" date="2018-06" db="EMBL/GenBank/DDBJ databases">
        <title>Genomic Encyclopedia of Type Strains, Phase IV (KMG-IV): sequencing the most valuable type-strain genomes for metagenomic binning, comparative biology and taxonomic classification.</title>
        <authorList>
            <person name="Goeker M."/>
        </authorList>
    </citation>
    <scope>NUCLEOTIDE SEQUENCE [LARGE SCALE GENOMIC DNA]</scope>
    <source>
        <strain evidence="3 4">DSM 15140</strain>
    </source>
</reference>
<sequence length="709" mass="78954">MKEQIFALDIGTRSVVGLLLEQTETHYTVLDYVVQEHQERSMLDGQIHDVVSVSRVIQQVKEKLEQKHHITLTKVCVAAAGRALKTKRTTITKNIATHPLLSKEDLLFFELSAVQQAQHDLALEEKEHSTTHYYCVGYSVLQYKLDQDSIGSLIDQQGEQAEVEIIATFLPKVVVESLIAALQRANLEMEALTLEPIAAINVLIPASMRRLNVALVDIGAGTSDIALTDAGTITAYGMVPKAGDEITEAISDQYLLDFNEAERVKKDITTNGQALLTDILGFEQTITMQELADSIKPAIEHLADAIAEEIIMLNAKPPKAVMLVGGGSLTPFLTEIISQKLQLPDNRVAIRGTDAIPSLKFATDMPEGPAFITPIGIAIAAKQNPVHYISVTVNNRAVRLFDMKQLTVGDCLLAAGIHIDKLYGRPGIAYMIRFNEQPITLPGTYGKPPKVWLNGELIHINEPIKHGDVLHVEKGEDGTEPTVAIEELVGDMETFTVYFNHHPYPLKPVFIVNNSKVDKHYLLKDNDKVHVSYIKTAKDFFDSINLNLKDKEKDNFTLYINAERKHIPAFTQTIIINGEKSSASTRLKTGDRIEITEHISPTVSNLLDQLKESIYRSISVTFNGEPITIQKQHKKVFRDGKELNLEDSIQQFDHIELKSIENDHFIFQDIFNFVSIDLSEIKPGVEIKKNGEPATFLDVLAPNDAITIK</sequence>
<dbReference type="GO" id="GO:0051301">
    <property type="term" value="P:cell division"/>
    <property type="evidence" value="ECO:0007669"/>
    <property type="project" value="UniProtKB-KW"/>
</dbReference>
<protein>
    <submittedName>
        <fullName evidence="3">Cell division protein FtsA</fullName>
    </submittedName>
</protein>
<dbReference type="OrthoDB" id="9768127at2"/>
<keyword evidence="3" id="KW-0132">Cell division</keyword>
<dbReference type="PANTHER" id="PTHR32432">
    <property type="entry name" value="CELL DIVISION PROTEIN FTSA-RELATED"/>
    <property type="match status" value="1"/>
</dbReference>
<feature type="domain" description="SHS2" evidence="2">
    <location>
        <begin position="5"/>
        <end position="203"/>
    </location>
</feature>
<dbReference type="Proteomes" id="UP000252254">
    <property type="component" value="Unassembled WGS sequence"/>
</dbReference>
<dbReference type="PANTHER" id="PTHR32432:SF3">
    <property type="entry name" value="ETHANOLAMINE UTILIZATION PROTEIN EUTJ"/>
    <property type="match status" value="1"/>
</dbReference>